<proteinExistence type="inferred from homology"/>
<feature type="binding site" evidence="12">
    <location>
        <position position="37"/>
    </location>
    <ligand>
        <name>a divalent metal cation</name>
        <dbReference type="ChEBI" id="CHEBI:60240"/>
    </ligand>
</feature>
<dbReference type="GO" id="GO:0006098">
    <property type="term" value="P:pentose-phosphate shunt"/>
    <property type="evidence" value="ECO:0007669"/>
    <property type="project" value="InterPro"/>
</dbReference>
<dbReference type="EC" id="5.1.3.1" evidence="7 10"/>
<dbReference type="Gene3D" id="3.20.20.70">
    <property type="entry name" value="Aldolase class I"/>
    <property type="match status" value="1"/>
</dbReference>
<feature type="binding site" evidence="12">
    <location>
        <position position="182"/>
    </location>
    <ligand>
        <name>a divalent metal cation</name>
        <dbReference type="ChEBI" id="CHEBI:60240"/>
    </ligand>
</feature>
<protein>
    <recommendedName>
        <fullName evidence="7 10">Ribulose-phosphate 3-epimerase</fullName>
        <ecNumber evidence="7 10">5.1.3.1</ecNumber>
    </recommendedName>
</protein>
<comment type="similarity">
    <text evidence="6 10">Belongs to the ribulose-phosphate 3-epimerase family.</text>
</comment>
<keyword evidence="12" id="KW-0862">Zinc</keyword>
<evidence type="ECO:0000256" key="11">
    <source>
        <dbReference type="PIRSR" id="PIRSR001461-1"/>
    </source>
</evidence>
<comment type="cofactor">
    <cofactor evidence="3">
        <name>Co(2+)</name>
        <dbReference type="ChEBI" id="CHEBI:48828"/>
    </cofactor>
</comment>
<reference evidence="14" key="1">
    <citation type="journal article" date="2015" name="PLoS ONE">
        <title>Comprehensive Evaluation of Toxoplasma gondii VEG and Neospora caninum LIV Genomes with Tachyzoite Stage Transcriptome and Proteome Defines Novel Transcript Features.</title>
        <authorList>
            <person name="Ramaprasad A."/>
            <person name="Mourier T."/>
            <person name="Naeem R."/>
            <person name="Malas T.B."/>
            <person name="Moussa E."/>
            <person name="Panigrahi A."/>
            <person name="Vermont S.J."/>
            <person name="Otto T.D."/>
            <person name="Wastling J."/>
            <person name="Pain A."/>
        </authorList>
    </citation>
    <scope>NUCLEOTIDE SEQUENCE</scope>
    <source>
        <strain evidence="14">VEG</strain>
    </source>
</reference>
<feature type="active site" description="Proton donor" evidence="11">
    <location>
        <position position="182"/>
    </location>
</feature>
<dbReference type="FunFam" id="3.20.20.70:FF:000171">
    <property type="entry name" value="Ribulose-phosphate 3-epimerase"/>
    <property type="match status" value="1"/>
</dbReference>
<accession>A0A0F7V7C1</accession>
<evidence type="ECO:0000256" key="10">
    <source>
        <dbReference type="PIRNR" id="PIRNR001461"/>
    </source>
</evidence>
<organism evidence="14">
    <name type="scientific">Toxoplasma gondii (strain ATCC 50861 / VEG)</name>
    <dbReference type="NCBI Taxonomy" id="432359"/>
    <lineage>
        <taxon>Eukaryota</taxon>
        <taxon>Sar</taxon>
        <taxon>Alveolata</taxon>
        <taxon>Apicomplexa</taxon>
        <taxon>Conoidasida</taxon>
        <taxon>Coccidia</taxon>
        <taxon>Eucoccidiorida</taxon>
        <taxon>Eimeriorina</taxon>
        <taxon>Sarcocystidae</taxon>
        <taxon>Toxoplasma</taxon>
    </lineage>
</organism>
<dbReference type="InterPro" id="IPR026019">
    <property type="entry name" value="Ribul_P_3_epim"/>
</dbReference>
<dbReference type="InterPro" id="IPR013785">
    <property type="entry name" value="Aldolase_TIM"/>
</dbReference>
<feature type="binding site" evidence="13">
    <location>
        <position position="184"/>
    </location>
    <ligand>
        <name>substrate</name>
    </ligand>
</feature>
<comment type="catalytic activity">
    <reaction evidence="1 10">
        <text>D-ribulose 5-phosphate = D-xylulose 5-phosphate</text>
        <dbReference type="Rhea" id="RHEA:13677"/>
        <dbReference type="ChEBI" id="CHEBI:57737"/>
        <dbReference type="ChEBI" id="CHEBI:58121"/>
        <dbReference type="EC" id="5.1.3.1"/>
    </reaction>
</comment>
<dbReference type="GO" id="GO:0046872">
    <property type="term" value="F:metal ion binding"/>
    <property type="evidence" value="ECO:0007669"/>
    <property type="project" value="UniProtKB-KW"/>
</dbReference>
<evidence type="ECO:0000256" key="13">
    <source>
        <dbReference type="PIRSR" id="PIRSR001461-3"/>
    </source>
</evidence>
<dbReference type="PANTHER" id="PTHR11749">
    <property type="entry name" value="RIBULOSE-5-PHOSPHATE-3-EPIMERASE"/>
    <property type="match status" value="1"/>
</dbReference>
<feature type="binding site" evidence="12">
    <location>
        <position position="71"/>
    </location>
    <ligand>
        <name>a divalent metal cation</name>
        <dbReference type="ChEBI" id="CHEBI:60240"/>
    </ligand>
</feature>
<dbReference type="PROSITE" id="PS01086">
    <property type="entry name" value="RIBUL_P_3_EPIMER_2"/>
    <property type="match status" value="1"/>
</dbReference>
<evidence type="ECO:0000256" key="2">
    <source>
        <dbReference type="ARBA" id="ARBA00001936"/>
    </source>
</evidence>
<keyword evidence="9 10" id="KW-0413">Isomerase</keyword>
<feature type="binding site" evidence="13">
    <location>
        <begin position="153"/>
        <end position="156"/>
    </location>
    <ligand>
        <name>substrate</name>
    </ligand>
</feature>
<feature type="binding site" evidence="12">
    <location>
        <position position="39"/>
    </location>
    <ligand>
        <name>a divalent metal cation</name>
        <dbReference type="ChEBI" id="CHEBI:60240"/>
    </ligand>
</feature>
<evidence type="ECO:0000256" key="9">
    <source>
        <dbReference type="ARBA" id="ARBA00023235"/>
    </source>
</evidence>
<dbReference type="AlphaFoldDB" id="A0A0F7V7C1"/>
<dbReference type="HAMAP" id="MF_02227">
    <property type="entry name" value="RPE"/>
    <property type="match status" value="1"/>
</dbReference>
<dbReference type="CDD" id="cd00429">
    <property type="entry name" value="RPE"/>
    <property type="match status" value="1"/>
</dbReference>
<dbReference type="PROSITE" id="PS01085">
    <property type="entry name" value="RIBUL_P_3_EPIMER_1"/>
    <property type="match status" value="1"/>
</dbReference>
<dbReference type="NCBIfam" id="NF004076">
    <property type="entry name" value="PRK05581.1-4"/>
    <property type="match status" value="1"/>
</dbReference>
<dbReference type="Pfam" id="PF00834">
    <property type="entry name" value="Ribul_P_3_epim"/>
    <property type="match status" value="1"/>
</dbReference>
<dbReference type="InterPro" id="IPR011060">
    <property type="entry name" value="RibuloseP-bd_barrel"/>
</dbReference>
<feature type="binding site" evidence="13">
    <location>
        <position position="12"/>
    </location>
    <ligand>
        <name>substrate</name>
    </ligand>
</feature>
<gene>
    <name evidence="14" type="ORF">BN1205_004130</name>
</gene>
<evidence type="ECO:0000256" key="6">
    <source>
        <dbReference type="ARBA" id="ARBA00009541"/>
    </source>
</evidence>
<evidence type="ECO:0000313" key="14">
    <source>
        <dbReference type="EMBL" id="CEL78418.1"/>
    </source>
</evidence>
<comment type="cofactor">
    <cofactor evidence="12">
        <name>a divalent metal cation</name>
        <dbReference type="ChEBI" id="CHEBI:60240"/>
    </cofactor>
    <text evidence="12">Binds 1 divalent metal cation per subunit.</text>
</comment>
<feature type="binding site" evidence="13">
    <location>
        <position position="71"/>
    </location>
    <ligand>
        <name>substrate</name>
    </ligand>
</feature>
<comment type="cofactor">
    <cofactor evidence="4">
        <name>Zn(2+)</name>
        <dbReference type="ChEBI" id="CHEBI:29105"/>
    </cofactor>
</comment>
<evidence type="ECO:0000256" key="5">
    <source>
        <dbReference type="ARBA" id="ARBA00001954"/>
    </source>
</evidence>
<feature type="binding site" evidence="13">
    <location>
        <begin position="204"/>
        <end position="205"/>
    </location>
    <ligand>
        <name>substrate</name>
    </ligand>
</feature>
<evidence type="ECO:0000256" key="1">
    <source>
        <dbReference type="ARBA" id="ARBA00001782"/>
    </source>
</evidence>
<dbReference type="GO" id="GO:0004750">
    <property type="term" value="F:D-ribulose-phosphate 3-epimerase activity"/>
    <property type="evidence" value="ECO:0007669"/>
    <property type="project" value="UniProtKB-EC"/>
</dbReference>
<feature type="active site" description="Proton acceptor" evidence="11">
    <location>
        <position position="39"/>
    </location>
</feature>
<evidence type="ECO:0000256" key="7">
    <source>
        <dbReference type="ARBA" id="ARBA00013188"/>
    </source>
</evidence>
<keyword evidence="10" id="KW-0119">Carbohydrate metabolism</keyword>
<keyword evidence="12" id="KW-0170">Cobalt</keyword>
<comment type="cofactor">
    <cofactor evidence="2">
        <name>Mn(2+)</name>
        <dbReference type="ChEBI" id="CHEBI:29035"/>
    </cofactor>
</comment>
<dbReference type="GO" id="GO:0005975">
    <property type="term" value="P:carbohydrate metabolic process"/>
    <property type="evidence" value="ECO:0007669"/>
    <property type="project" value="InterPro"/>
</dbReference>
<dbReference type="SUPFAM" id="SSF51366">
    <property type="entry name" value="Ribulose-phoshate binding barrel"/>
    <property type="match status" value="1"/>
</dbReference>
<evidence type="ECO:0000256" key="3">
    <source>
        <dbReference type="ARBA" id="ARBA00001941"/>
    </source>
</evidence>
<name>A0A0F7V7C1_TOXGV</name>
<evidence type="ECO:0000256" key="8">
    <source>
        <dbReference type="ARBA" id="ARBA00022723"/>
    </source>
</evidence>
<evidence type="ECO:0000256" key="12">
    <source>
        <dbReference type="PIRSR" id="PIRSR001461-2"/>
    </source>
</evidence>
<keyword evidence="8 12" id="KW-0479">Metal-binding</keyword>
<dbReference type="InterPro" id="IPR000056">
    <property type="entry name" value="Ribul_P_3_epim-like"/>
</dbReference>
<dbReference type="PIRSF" id="PIRSF001461">
    <property type="entry name" value="RPE"/>
    <property type="match status" value="1"/>
</dbReference>
<sequence length="230" mass="24546">MSSQLKPIICPSVLASDLSSLASDAKRMVDAGCDWLHLDIMDGHFVPNISFGPGVVKALRGHLKSAFFDVHLMVSEPEKWIQPFADAGANSITFHWESVGGDLQRAAELAKRIQARGIKAGLAIKPATKFEDLGEALAGDNFDMLLVMTVEPGFGGQKFMADMLQKVRTARSLFPKLNIQVDGGLDGETVKPAASAGANVIVAGTSMFKAENPAALMTFMRDVIAASDTL</sequence>
<keyword evidence="12" id="KW-0464">Manganese</keyword>
<comment type="cofactor">
    <cofactor evidence="5">
        <name>Fe(2+)</name>
        <dbReference type="ChEBI" id="CHEBI:29033"/>
    </cofactor>
</comment>
<evidence type="ECO:0000256" key="4">
    <source>
        <dbReference type="ARBA" id="ARBA00001947"/>
    </source>
</evidence>
<dbReference type="NCBIfam" id="TIGR01163">
    <property type="entry name" value="rpe"/>
    <property type="match status" value="1"/>
</dbReference>
<dbReference type="EMBL" id="LN714502">
    <property type="protein sequence ID" value="CEL78418.1"/>
    <property type="molecule type" value="Genomic_DNA"/>
</dbReference>